<keyword evidence="4" id="KW-0732">Signal</keyword>
<dbReference type="EMBL" id="SLUP01000009">
    <property type="protein sequence ID" value="TCL63439.1"/>
    <property type="molecule type" value="Genomic_DNA"/>
</dbReference>
<dbReference type="SUPFAM" id="SSF52058">
    <property type="entry name" value="L domain-like"/>
    <property type="match status" value="5"/>
</dbReference>
<proteinExistence type="predicted"/>
<sequence>MKSSSLFKISLTVCFSFLLLTCTKDMGDDLDNEGINSNEFKAKLNAYKGENVIIKNVFVKVVNEEGVPIKDVNVDVSGITNITNSKGVALLKSVHANENFIATNISKNGYISITKTIAPTETEFQIINIVLLKPDHIKTIFSNSSASITLDSGAQVVLPGSFELAGGIPYSGNVKIEVKHLSPNDESTYSNMPGALLAQDKSGNIKLLETFGMVAVKLFASNGEALNISKENKATIKYPIAASQIGNAPSTIPLWYFDEDKSIWIEEGSANKVGPNYVAYVSHFSWWNIDFPIDLVNFCLSVSNTDNNILPNQLVKIIRKSTNQVIFNGYTNNNGKLCGAIPKNEKVTIKVLKKNTSCNLIETLFESDFGGYANQENDISINVNESSDSKNYTISGTVGNCNNTGAIDMHLELSLSNKTQYFFPNSDGSFSYNIMACKGEPMTLRAYDSKNELTNEAISLVFVDNIVNVGLIKTCENYSEKTYIGNLLFRSQEQMDAFTALGYTKIVGNLIINGDNLSSLKGFSDLISIEGSLTISPSTYSPLTSLSGFENLTSITENLTISGNFDDLKGLGSLSFVGETFNINRGIKSLSGLENLTVVGDLKIENTFNLKNLRGLENLKTLNKSKFLGKLLIKSNRDLESLEGLENLTYINWYLIIESNPLLLNFSGLSNLKIVNEGISIYDNASLTSLNGLNNITNIGTTDSYYNKRGGLYIKNNPLLNDLTNLNILTYLGGGLEIENNDALTNLNGLNNLTHIILNLDIVDNDNLQNFVGLSGITYLNGEVLIDNNLNLINFKGFENVTAFNNLVTIKNNGALKNFEGLEKTSIIKNDFSIDQNQTLENFSGLNSLKLVDGKMSILNNPSIINLDGLNNLEIINDEFNIQNNDSLLSLDGLSKLNTIYNLLAIRNNDGLLSLNGLETLREIKVPVYHGKFFVTGNSSLTDFCALLNNFTKDITYLTTEYYVSNNGYNPSPKFFSGEEPCKL</sequence>
<evidence type="ECO:0008006" key="8">
    <source>
        <dbReference type="Google" id="ProtNLM"/>
    </source>
</evidence>
<accession>A0A4R1RCF6</accession>
<keyword evidence="3" id="KW-0964">Secreted</keyword>
<dbReference type="InterPro" id="IPR051648">
    <property type="entry name" value="CWI-Assembly_Regulator"/>
</dbReference>
<evidence type="ECO:0000256" key="2">
    <source>
        <dbReference type="ARBA" id="ARBA00022512"/>
    </source>
</evidence>
<dbReference type="GO" id="GO:0030313">
    <property type="term" value="C:cell envelope"/>
    <property type="evidence" value="ECO:0007669"/>
    <property type="project" value="UniProtKB-SubCell"/>
</dbReference>
<dbReference type="InterPro" id="IPR036941">
    <property type="entry name" value="Rcpt_L-dom_sf"/>
</dbReference>
<evidence type="ECO:0000313" key="7">
    <source>
        <dbReference type="Proteomes" id="UP000295455"/>
    </source>
</evidence>
<gene>
    <name evidence="6" type="ORF">EV196_10963</name>
</gene>
<keyword evidence="2" id="KW-0134">Cell wall</keyword>
<comment type="caution">
    <text evidence="6">The sequence shown here is derived from an EMBL/GenBank/DDBJ whole genome shotgun (WGS) entry which is preliminary data.</text>
</comment>
<dbReference type="PANTHER" id="PTHR31018">
    <property type="entry name" value="SPORULATION-SPECIFIC PROTEIN-RELATED"/>
    <property type="match status" value="1"/>
</dbReference>
<dbReference type="OrthoDB" id="973965at2"/>
<evidence type="ECO:0000256" key="1">
    <source>
        <dbReference type="ARBA" id="ARBA00004191"/>
    </source>
</evidence>
<keyword evidence="5" id="KW-0325">Glycoprotein</keyword>
<dbReference type="Gene3D" id="3.80.20.20">
    <property type="entry name" value="Receptor L-domain"/>
    <property type="match status" value="4"/>
</dbReference>
<dbReference type="AlphaFoldDB" id="A0A4R1RCF6"/>
<protein>
    <recommendedName>
        <fullName evidence="8">Receptor L domain-containing protein</fullName>
    </recommendedName>
</protein>
<evidence type="ECO:0000256" key="4">
    <source>
        <dbReference type="ARBA" id="ARBA00022729"/>
    </source>
</evidence>
<name>A0A4R1RCF6_9FLAO</name>
<keyword evidence="7" id="KW-1185">Reference proteome</keyword>
<comment type="subcellular location">
    <subcellularLocation>
        <location evidence="1">Secreted</location>
        <location evidence="1">Cell wall</location>
    </subcellularLocation>
</comment>
<dbReference type="RefSeq" id="WP_132218955.1">
    <property type="nucleotide sequence ID" value="NZ_OX156936.1"/>
</dbReference>
<dbReference type="PANTHER" id="PTHR31018:SF3">
    <property type="entry name" value="RECEPTOR PROTEIN-TYROSINE KINASE"/>
    <property type="match status" value="1"/>
</dbReference>
<dbReference type="Proteomes" id="UP000295455">
    <property type="component" value="Unassembled WGS sequence"/>
</dbReference>
<reference evidence="6 7" key="1">
    <citation type="submission" date="2019-03" db="EMBL/GenBank/DDBJ databases">
        <title>Genomic Encyclopedia of Type Strains, Phase IV (KMG-IV): sequencing the most valuable type-strain genomes for metagenomic binning, comparative biology and taxonomic classification.</title>
        <authorList>
            <person name="Goeker M."/>
        </authorList>
    </citation>
    <scope>NUCLEOTIDE SEQUENCE [LARGE SCALE GENOMIC DNA]</scope>
    <source>
        <strain evidence="6 7">DSM 18792</strain>
    </source>
</reference>
<evidence type="ECO:0000313" key="6">
    <source>
        <dbReference type="EMBL" id="TCL63439.1"/>
    </source>
</evidence>
<evidence type="ECO:0000256" key="3">
    <source>
        <dbReference type="ARBA" id="ARBA00022525"/>
    </source>
</evidence>
<evidence type="ECO:0000256" key="5">
    <source>
        <dbReference type="ARBA" id="ARBA00023180"/>
    </source>
</evidence>
<organism evidence="6 7">
    <name type="scientific">Mariniflexile fucanivorans</name>
    <dbReference type="NCBI Taxonomy" id="264023"/>
    <lineage>
        <taxon>Bacteria</taxon>
        <taxon>Pseudomonadati</taxon>
        <taxon>Bacteroidota</taxon>
        <taxon>Flavobacteriia</taxon>
        <taxon>Flavobacteriales</taxon>
        <taxon>Flavobacteriaceae</taxon>
        <taxon>Mariniflexile</taxon>
    </lineage>
</organism>